<dbReference type="Proteomes" id="UP001157134">
    <property type="component" value="Unassembled WGS sequence"/>
</dbReference>
<evidence type="ECO:0000313" key="1">
    <source>
        <dbReference type="EMBL" id="GLX86855.1"/>
    </source>
</evidence>
<evidence type="ECO:0000313" key="2">
    <source>
        <dbReference type="Proteomes" id="UP001157134"/>
    </source>
</evidence>
<gene>
    <name evidence="1" type="ORF">tloyanaT_31080</name>
</gene>
<evidence type="ECO:0008006" key="3">
    <source>
        <dbReference type="Google" id="ProtNLM"/>
    </source>
</evidence>
<dbReference type="RefSeq" id="WP_284300290.1">
    <property type="nucleotide sequence ID" value="NZ_BSSV01000007.1"/>
</dbReference>
<reference evidence="1 2" key="1">
    <citation type="submission" date="2023-03" db="EMBL/GenBank/DDBJ databases">
        <title>Thalassotalea loyana LMG 22536T draft genome sequence.</title>
        <authorList>
            <person name="Sawabe T."/>
        </authorList>
    </citation>
    <scope>NUCLEOTIDE SEQUENCE [LARGE SCALE GENOMIC DNA]</scope>
    <source>
        <strain evidence="1 2">LMG 22536</strain>
    </source>
</reference>
<comment type="caution">
    <text evidence="1">The sequence shown here is derived from an EMBL/GenBank/DDBJ whole genome shotgun (WGS) entry which is preliminary data.</text>
</comment>
<dbReference type="PROSITE" id="PS51257">
    <property type="entry name" value="PROKAR_LIPOPROTEIN"/>
    <property type="match status" value="1"/>
</dbReference>
<proteinExistence type="predicted"/>
<dbReference type="EMBL" id="BSSV01000007">
    <property type="protein sequence ID" value="GLX86855.1"/>
    <property type="molecule type" value="Genomic_DNA"/>
</dbReference>
<accession>A0ABQ6HH80</accession>
<sequence>MYKTVCVVIGLLALAGCSNKTLYGMGQDYQKSQCINDAQNAEEHAKCVNSTQKSYEDYEKERKALKDK</sequence>
<protein>
    <recommendedName>
        <fullName evidence="3">Lipoprotein</fullName>
    </recommendedName>
</protein>
<name>A0ABQ6HH80_9GAMM</name>
<keyword evidence="2" id="KW-1185">Reference proteome</keyword>
<organism evidence="1 2">
    <name type="scientific">Thalassotalea loyana</name>
    <dbReference type="NCBI Taxonomy" id="280483"/>
    <lineage>
        <taxon>Bacteria</taxon>
        <taxon>Pseudomonadati</taxon>
        <taxon>Pseudomonadota</taxon>
        <taxon>Gammaproteobacteria</taxon>
        <taxon>Alteromonadales</taxon>
        <taxon>Colwelliaceae</taxon>
        <taxon>Thalassotalea</taxon>
    </lineage>
</organism>